<organism evidence="8 9">
    <name type="scientific">Maricaulis salignorans</name>
    <dbReference type="NCBI Taxonomy" id="144026"/>
    <lineage>
        <taxon>Bacteria</taxon>
        <taxon>Pseudomonadati</taxon>
        <taxon>Pseudomonadota</taxon>
        <taxon>Alphaproteobacteria</taxon>
        <taxon>Maricaulales</taxon>
        <taxon>Maricaulaceae</taxon>
        <taxon>Maricaulis</taxon>
    </lineage>
</organism>
<dbReference type="RefSeq" id="WP_091770088.1">
    <property type="nucleotide sequence ID" value="NZ_FNHG01000010.1"/>
</dbReference>
<dbReference type="InterPro" id="IPR000246">
    <property type="entry name" value="Peptidase_T2"/>
</dbReference>
<feature type="binding site" evidence="6">
    <location>
        <begin position="207"/>
        <end position="210"/>
    </location>
    <ligand>
        <name>substrate</name>
    </ligand>
</feature>
<keyword evidence="2" id="KW-0378">Hydrolase</keyword>
<dbReference type="Proteomes" id="UP000199759">
    <property type="component" value="Unassembled WGS sequence"/>
</dbReference>
<reference evidence="8 9" key="1">
    <citation type="submission" date="2016-10" db="EMBL/GenBank/DDBJ databases">
        <authorList>
            <person name="de Groot N.N."/>
        </authorList>
    </citation>
    <scope>NUCLEOTIDE SEQUENCE [LARGE SCALE GENOMIC DNA]</scope>
    <source>
        <strain evidence="8 9">DSM 16077</strain>
    </source>
</reference>
<feature type="binding site" evidence="6">
    <location>
        <begin position="185"/>
        <end position="188"/>
    </location>
    <ligand>
        <name>substrate</name>
    </ligand>
</feature>
<feature type="site" description="Cleavage; by autolysis" evidence="7">
    <location>
        <begin position="156"/>
        <end position="157"/>
    </location>
</feature>
<evidence type="ECO:0000256" key="2">
    <source>
        <dbReference type="ARBA" id="ARBA00022801"/>
    </source>
</evidence>
<dbReference type="PANTHER" id="PTHR10188">
    <property type="entry name" value="L-ASPARAGINASE"/>
    <property type="match status" value="1"/>
</dbReference>
<dbReference type="AlphaFoldDB" id="A0A1G9SUX7"/>
<dbReference type="CDD" id="cd04701">
    <property type="entry name" value="Asparaginase_2"/>
    <property type="match status" value="1"/>
</dbReference>
<dbReference type="GO" id="GO:0006508">
    <property type="term" value="P:proteolysis"/>
    <property type="evidence" value="ECO:0007669"/>
    <property type="project" value="UniProtKB-KW"/>
</dbReference>
<evidence type="ECO:0000256" key="4">
    <source>
        <dbReference type="ARBA" id="ARBA00069124"/>
    </source>
</evidence>
<keyword evidence="9" id="KW-1185">Reference proteome</keyword>
<evidence type="ECO:0000256" key="1">
    <source>
        <dbReference type="ARBA" id="ARBA00022670"/>
    </source>
</evidence>
<dbReference type="SUPFAM" id="SSF56235">
    <property type="entry name" value="N-terminal nucleophile aminohydrolases (Ntn hydrolases)"/>
    <property type="match status" value="1"/>
</dbReference>
<sequence>MTGAYALVLHGGAGVLADHGYPEQIAHMRKLAELGKSMLASGESALDTVTEIVRQLEASGLYVAGKGASPNKAGRYELDAAIMTGHDRKAGAVAALTGFVSPVHAARAVMETTPHVMLAGRGADAFAMQLNLERVDSVNDYYTPAAAPDDRAMATGTVGCVALDRAGNLVAATSTGGTLNKMEGRIGDCPVIGSGTWADNQVAISCTGQGEYFLRTATAKDVAARMAYGGLDLAAACQASIDEVGALGGEGGLIAVDRQGNIAQPFNSPGMKRAVVHADGTITVDID</sequence>
<protein>
    <recommendedName>
        <fullName evidence="4">Isoaspartyl peptidase</fullName>
    </recommendedName>
</protein>
<proteinExistence type="predicted"/>
<evidence type="ECO:0000256" key="3">
    <source>
        <dbReference type="ARBA" id="ARBA00022813"/>
    </source>
</evidence>
<gene>
    <name evidence="8" type="ORF">SAMN04488568_11084</name>
</gene>
<dbReference type="Pfam" id="PF01112">
    <property type="entry name" value="Asparaginase_2"/>
    <property type="match status" value="2"/>
</dbReference>
<dbReference type="InterPro" id="IPR029055">
    <property type="entry name" value="Ntn_hydrolases_N"/>
</dbReference>
<dbReference type="EMBL" id="FNHG01000010">
    <property type="protein sequence ID" value="SDM39269.1"/>
    <property type="molecule type" value="Genomic_DNA"/>
</dbReference>
<keyword evidence="1" id="KW-0645">Protease</keyword>
<feature type="active site" description="Nucleophile" evidence="5">
    <location>
        <position position="157"/>
    </location>
</feature>
<evidence type="ECO:0000256" key="6">
    <source>
        <dbReference type="PIRSR" id="PIRSR600246-2"/>
    </source>
</evidence>
<evidence type="ECO:0000256" key="7">
    <source>
        <dbReference type="PIRSR" id="PIRSR600246-3"/>
    </source>
</evidence>
<dbReference type="Gene3D" id="3.60.20.30">
    <property type="entry name" value="(Glycosyl)asparaginase"/>
    <property type="match status" value="1"/>
</dbReference>
<name>A0A1G9SUX7_9PROT</name>
<evidence type="ECO:0000256" key="5">
    <source>
        <dbReference type="PIRSR" id="PIRSR600246-1"/>
    </source>
</evidence>
<dbReference type="STRING" id="144026.SAMN04488568_11084"/>
<dbReference type="PANTHER" id="PTHR10188:SF6">
    <property type="entry name" value="N(4)-(BETA-N-ACETYLGLUCOSAMINYL)-L-ASPARAGINASE"/>
    <property type="match status" value="1"/>
</dbReference>
<evidence type="ECO:0000313" key="8">
    <source>
        <dbReference type="EMBL" id="SDM39269.1"/>
    </source>
</evidence>
<evidence type="ECO:0000313" key="9">
    <source>
        <dbReference type="Proteomes" id="UP000199759"/>
    </source>
</evidence>
<dbReference type="OrthoDB" id="9780217at2"/>
<dbReference type="GO" id="GO:0008233">
    <property type="term" value="F:peptidase activity"/>
    <property type="evidence" value="ECO:0007669"/>
    <property type="project" value="UniProtKB-KW"/>
</dbReference>
<dbReference type="FunFam" id="3.60.20.30:FF:000001">
    <property type="entry name" value="Isoaspartyl peptidase/L-asparaginase"/>
    <property type="match status" value="1"/>
</dbReference>
<keyword evidence="3" id="KW-0068">Autocatalytic cleavage</keyword>
<dbReference type="GO" id="GO:0016811">
    <property type="term" value="F:hydrolase activity, acting on carbon-nitrogen (but not peptide) bonds, in linear amides"/>
    <property type="evidence" value="ECO:0007669"/>
    <property type="project" value="UniProtKB-ARBA"/>
</dbReference>
<accession>A0A1G9SUX7</accession>